<dbReference type="Pfam" id="PF00514">
    <property type="entry name" value="Arm"/>
    <property type="match status" value="3"/>
</dbReference>
<dbReference type="InterPro" id="IPR011989">
    <property type="entry name" value="ARM-like"/>
</dbReference>
<name>A0A6P4FGG1_DRORH</name>
<dbReference type="GO" id="GO:0009653">
    <property type="term" value="P:anatomical structure morphogenesis"/>
    <property type="evidence" value="ECO:0007669"/>
    <property type="project" value="UniProtKB-ARBA"/>
</dbReference>
<evidence type="ECO:0000313" key="9">
    <source>
        <dbReference type="RefSeq" id="XP_016989510.1"/>
    </source>
</evidence>
<dbReference type="Gene3D" id="1.25.10.10">
    <property type="entry name" value="Leucine-rich Repeat Variant"/>
    <property type="match status" value="1"/>
</dbReference>
<protein>
    <recommendedName>
        <fullName evidence="5">Importin subunit alpha</fullName>
    </recommendedName>
</protein>
<dbReference type="GO" id="GO:0061608">
    <property type="term" value="F:nuclear import signal receptor activity"/>
    <property type="evidence" value="ECO:0007669"/>
    <property type="project" value="InterPro"/>
</dbReference>
<dbReference type="Pfam" id="PF16186">
    <property type="entry name" value="Arm_3"/>
    <property type="match status" value="1"/>
</dbReference>
<dbReference type="PIRSF" id="PIRSF005673">
    <property type="entry name" value="Importin_alpha"/>
    <property type="match status" value="1"/>
</dbReference>
<keyword evidence="2 5" id="KW-0813">Transport</keyword>
<reference evidence="7" key="3">
    <citation type="submission" date="2025-05" db="UniProtKB">
        <authorList>
            <consortium name="EnsemblMetazoa"/>
        </authorList>
    </citation>
    <scope>IDENTIFICATION</scope>
</reference>
<dbReference type="PROSITE" id="PS50176">
    <property type="entry name" value="ARM_REPEAT"/>
    <property type="match status" value="2"/>
</dbReference>
<evidence type="ECO:0000256" key="3">
    <source>
        <dbReference type="ARBA" id="ARBA00022737"/>
    </source>
</evidence>
<proteinExistence type="inferred from homology"/>
<dbReference type="OrthoDB" id="29145at2759"/>
<evidence type="ECO:0000256" key="6">
    <source>
        <dbReference type="PROSITE-ProRule" id="PRU00259"/>
    </source>
</evidence>
<evidence type="ECO:0000256" key="5">
    <source>
        <dbReference type="PIRNR" id="PIRNR005673"/>
    </source>
</evidence>
<gene>
    <name evidence="9" type="primary">LOC108051802</name>
    <name evidence="7" type="synonym">108051802</name>
</gene>
<dbReference type="PANTHER" id="PTHR23316">
    <property type="entry name" value="IMPORTIN ALPHA"/>
    <property type="match status" value="1"/>
</dbReference>
<comment type="similarity">
    <text evidence="1 5">Belongs to the importin alpha family.</text>
</comment>
<evidence type="ECO:0000313" key="7">
    <source>
        <dbReference type="EnsemblMetazoa" id="XP_016989510.1"/>
    </source>
</evidence>
<keyword evidence="8" id="KW-1185">Reference proteome</keyword>
<dbReference type="InterPro" id="IPR024931">
    <property type="entry name" value="Importin_alpha"/>
</dbReference>
<reference evidence="9" key="2">
    <citation type="submission" date="2025-04" db="UniProtKB">
        <authorList>
            <consortium name="RefSeq"/>
        </authorList>
    </citation>
    <scope>IDENTIFICATION</scope>
</reference>
<dbReference type="Proteomes" id="UP001652680">
    <property type="component" value="Unassembled WGS sequence"/>
</dbReference>
<dbReference type="InterPro" id="IPR032413">
    <property type="entry name" value="Arm_3"/>
</dbReference>
<evidence type="ECO:0000313" key="8">
    <source>
        <dbReference type="Proteomes" id="UP001652680"/>
    </source>
</evidence>
<dbReference type="GO" id="GO:0006606">
    <property type="term" value="P:protein import into nucleus"/>
    <property type="evidence" value="ECO:0007669"/>
    <property type="project" value="InterPro"/>
</dbReference>
<dbReference type="SUPFAM" id="SSF48371">
    <property type="entry name" value="ARM repeat"/>
    <property type="match status" value="1"/>
</dbReference>
<dbReference type="InterPro" id="IPR016024">
    <property type="entry name" value="ARM-type_fold"/>
</dbReference>
<dbReference type="SMART" id="SM00185">
    <property type="entry name" value="ARM"/>
    <property type="match status" value="7"/>
</dbReference>
<dbReference type="EnsemblMetazoa" id="XM_017134021.2">
    <property type="protein sequence ID" value="XP_016989510.1"/>
    <property type="gene ID" value="LOC108051802"/>
</dbReference>
<reference evidence="8" key="1">
    <citation type="journal article" date="2021" name="Elife">
        <title>Highly contiguous assemblies of 101 drosophilid genomes.</title>
        <authorList>
            <person name="Kim B.Y."/>
            <person name="Wang J.R."/>
            <person name="Miller D.E."/>
            <person name="Barmina O."/>
            <person name="Delaney E."/>
            <person name="Thompson A."/>
            <person name="Comeault A.A."/>
            <person name="Peede D."/>
            <person name="D'Agostino E.R."/>
            <person name="Pelaez J."/>
            <person name="Aguilar J.M."/>
            <person name="Haji D."/>
            <person name="Matsunaga T."/>
            <person name="Armstrong E.E."/>
            <person name="Zych M."/>
            <person name="Ogawa Y."/>
            <person name="Stamenkovic-Radak M."/>
            <person name="Jelic M."/>
            <person name="Veselinovic M.S."/>
            <person name="Tanaskovic M."/>
            <person name="Eric P."/>
            <person name="Gao J.J."/>
            <person name="Katoh T.K."/>
            <person name="Toda M.J."/>
            <person name="Watabe H."/>
            <person name="Watada M."/>
            <person name="Davis J.S."/>
            <person name="Moyle L.C."/>
            <person name="Manoli G."/>
            <person name="Bertolini E."/>
            <person name="Kostal V."/>
            <person name="Hawley R.S."/>
            <person name="Takahashi A."/>
            <person name="Jones C.D."/>
            <person name="Price D.K."/>
            <person name="Whiteman N."/>
            <person name="Kopp A."/>
            <person name="Matute D.R."/>
            <person name="Petrov D.A."/>
        </authorList>
    </citation>
    <scope>NUCLEOTIDE SEQUENCE [LARGE SCALE GENOMIC DNA]</scope>
</reference>
<evidence type="ECO:0000256" key="1">
    <source>
        <dbReference type="ARBA" id="ARBA00010394"/>
    </source>
</evidence>
<dbReference type="OMA" id="INKDAVW"/>
<keyword evidence="4 5" id="KW-0653">Protein transport</keyword>
<feature type="repeat" description="ARM" evidence="6">
    <location>
        <begin position="124"/>
        <end position="151"/>
    </location>
</feature>
<accession>A0A6P4FGG1</accession>
<dbReference type="RefSeq" id="XP_016989510.1">
    <property type="nucleotide sequence ID" value="XM_017134021.1"/>
</dbReference>
<organism evidence="9">
    <name type="scientific">Drosophila rhopaloa</name>
    <name type="common">Fruit fly</name>
    <dbReference type="NCBI Taxonomy" id="1041015"/>
    <lineage>
        <taxon>Eukaryota</taxon>
        <taxon>Metazoa</taxon>
        <taxon>Ecdysozoa</taxon>
        <taxon>Arthropoda</taxon>
        <taxon>Hexapoda</taxon>
        <taxon>Insecta</taxon>
        <taxon>Pterygota</taxon>
        <taxon>Neoptera</taxon>
        <taxon>Endopterygota</taxon>
        <taxon>Diptera</taxon>
        <taxon>Brachycera</taxon>
        <taxon>Muscomorpha</taxon>
        <taxon>Ephydroidea</taxon>
        <taxon>Drosophilidae</taxon>
        <taxon>Drosophila</taxon>
        <taxon>Sophophora</taxon>
    </lineage>
</organism>
<keyword evidence="3" id="KW-0677">Repeat</keyword>
<evidence type="ECO:0000256" key="2">
    <source>
        <dbReference type="ARBA" id="ARBA00022448"/>
    </source>
</evidence>
<dbReference type="GO" id="GO:0005737">
    <property type="term" value="C:cytoplasm"/>
    <property type="evidence" value="ECO:0007669"/>
    <property type="project" value="InterPro"/>
</dbReference>
<sequence>MPPNRLNIYRRRSKNLIEQFHRDLDSNPDGIEPAPPSKNLINIIQKAGDASRPVQQLSAVQDIRQLLSSKSPPIKDLIQGGILPILVECLKKTSPKSQQFEAAWALTNIASGNSEQTTQVVAAGAVPLFLELLKSPDLDLCEQAIWALANIIGDGPLLRDFVIRLGVVPPLLSLIQPDMPGQFLANVTMAIGNLCRHHDPPISAETIGQILPTLDVLIHHEDTEILVSTLWAISFLAGGGQDQIQMVIESGVLGKLISLMGHKDIEVGRAAMRAVGNILTGTDEQCQKVLNHHPLSYFPSVVLFSNTDEVHFLWRATARNEHWVQAFINGGMLHKIIGILKKGGMHEKAVAARAISNLTVGCNEEQLLIFIRKDVLQPFCDLLIGQFEQITLAVLNGLNNMLNVSNSHEEEVAQAIDECGGLAKIEDLQTHENVYIYKQAQEIIERYYGYENSAA</sequence>
<dbReference type="AlphaFoldDB" id="A0A6P4FGG1"/>
<dbReference type="InterPro" id="IPR000225">
    <property type="entry name" value="Armadillo"/>
</dbReference>
<evidence type="ECO:0000256" key="4">
    <source>
        <dbReference type="ARBA" id="ARBA00022927"/>
    </source>
</evidence>
<dbReference type="GeneID" id="108051802"/>
<feature type="repeat" description="ARM" evidence="6">
    <location>
        <begin position="81"/>
        <end position="124"/>
    </location>
</feature>